<evidence type="ECO:0000256" key="4">
    <source>
        <dbReference type="ARBA" id="ARBA00023136"/>
    </source>
</evidence>
<feature type="transmembrane region" description="Helical" evidence="6">
    <location>
        <begin position="59"/>
        <end position="81"/>
    </location>
</feature>
<name>A0A8J2K5K3_9HEXA</name>
<feature type="transmembrane region" description="Helical" evidence="6">
    <location>
        <begin position="178"/>
        <end position="201"/>
    </location>
</feature>
<evidence type="ECO:0000256" key="6">
    <source>
        <dbReference type="SAM" id="Phobius"/>
    </source>
</evidence>
<dbReference type="GO" id="GO:0038023">
    <property type="term" value="F:signaling receptor activity"/>
    <property type="evidence" value="ECO:0007669"/>
    <property type="project" value="UniProtKB-ARBA"/>
</dbReference>
<comment type="subcellular location">
    <subcellularLocation>
        <location evidence="1">Membrane</location>
        <topology evidence="1">Multi-pass membrane protein</topology>
    </subcellularLocation>
</comment>
<keyword evidence="5" id="KW-0675">Receptor</keyword>
<evidence type="ECO:0000256" key="2">
    <source>
        <dbReference type="ARBA" id="ARBA00022692"/>
    </source>
</evidence>
<keyword evidence="4 6" id="KW-0472">Membrane</keyword>
<keyword evidence="3 6" id="KW-1133">Transmembrane helix</keyword>
<dbReference type="GO" id="GO:0007606">
    <property type="term" value="P:sensory perception of chemical stimulus"/>
    <property type="evidence" value="ECO:0007669"/>
    <property type="project" value="TreeGrafter"/>
</dbReference>
<dbReference type="EMBL" id="CAJVCH010188261">
    <property type="protein sequence ID" value="CAG7730048.1"/>
    <property type="molecule type" value="Genomic_DNA"/>
</dbReference>
<dbReference type="OrthoDB" id="5800391at2759"/>
<organism evidence="7 8">
    <name type="scientific">Allacma fusca</name>
    <dbReference type="NCBI Taxonomy" id="39272"/>
    <lineage>
        <taxon>Eukaryota</taxon>
        <taxon>Metazoa</taxon>
        <taxon>Ecdysozoa</taxon>
        <taxon>Arthropoda</taxon>
        <taxon>Hexapoda</taxon>
        <taxon>Collembola</taxon>
        <taxon>Symphypleona</taxon>
        <taxon>Sminthuridae</taxon>
        <taxon>Allacma</taxon>
    </lineage>
</organism>
<gene>
    <name evidence="7" type="ORF">AFUS01_LOCUS18722</name>
</gene>
<reference evidence="7" key="1">
    <citation type="submission" date="2021-06" db="EMBL/GenBank/DDBJ databases">
        <authorList>
            <person name="Hodson N. C."/>
            <person name="Mongue J. A."/>
            <person name="Jaron S. K."/>
        </authorList>
    </citation>
    <scope>NUCLEOTIDE SEQUENCE</scope>
</reference>
<dbReference type="PANTHER" id="PTHR21421:SF29">
    <property type="entry name" value="GUSTATORY RECEPTOR 5A FOR TREHALOSE-RELATED"/>
    <property type="match status" value="1"/>
</dbReference>
<evidence type="ECO:0000256" key="3">
    <source>
        <dbReference type="ARBA" id="ARBA00022989"/>
    </source>
</evidence>
<keyword evidence="2 6" id="KW-0812">Transmembrane</keyword>
<accession>A0A8J2K5K3</accession>
<evidence type="ECO:0000256" key="5">
    <source>
        <dbReference type="ARBA" id="ARBA00023170"/>
    </source>
</evidence>
<feature type="transmembrane region" description="Helical" evidence="6">
    <location>
        <begin position="280"/>
        <end position="306"/>
    </location>
</feature>
<feature type="transmembrane region" description="Helical" evidence="6">
    <location>
        <begin position="7"/>
        <end position="23"/>
    </location>
</feature>
<dbReference type="AlphaFoldDB" id="A0A8J2K5K3"/>
<dbReference type="GO" id="GO:0051606">
    <property type="term" value="P:detection of stimulus"/>
    <property type="evidence" value="ECO:0007669"/>
    <property type="project" value="UniProtKB-ARBA"/>
</dbReference>
<evidence type="ECO:0000313" key="8">
    <source>
        <dbReference type="Proteomes" id="UP000708208"/>
    </source>
</evidence>
<dbReference type="GO" id="GO:0016020">
    <property type="term" value="C:membrane"/>
    <property type="evidence" value="ECO:0007669"/>
    <property type="project" value="UniProtKB-SubCell"/>
</dbReference>
<sequence length="315" mass="36435">MDWLWKCSFCTFSVYVVTIVWWFELYCRDWPKIFEKSYEVQKEFGMIGIKLNFLYLPRITLIISIFHVIFSIAHCCIVKYFDKGFLNLMEVSSSAGAWAGLQKWLGYGLMAFTVVLDFFAWNAWHFADTFRAILAIYIWRLLRALNNGVKDFGSEKLEEVMRLHTKIVDLLRSINQTISGMTFVGSIYMVIYSCLLINYFLRGYGTIGRAILTVHFLLKNLIIYGVSADVSAKAHAISDWIQNCTTQKEFKLNCRSTNKLIIFASQIYSKDSIGFKGLQFFTITASFLTAIFSLIATYTIVITQLLDQNETRKDK</sequence>
<protein>
    <recommendedName>
        <fullName evidence="9">Gustatory receptor</fullName>
    </recommendedName>
</protein>
<evidence type="ECO:0008006" key="9">
    <source>
        <dbReference type="Google" id="ProtNLM"/>
    </source>
</evidence>
<evidence type="ECO:0000256" key="1">
    <source>
        <dbReference type="ARBA" id="ARBA00004141"/>
    </source>
</evidence>
<dbReference type="Proteomes" id="UP000708208">
    <property type="component" value="Unassembled WGS sequence"/>
</dbReference>
<feature type="transmembrane region" description="Helical" evidence="6">
    <location>
        <begin position="104"/>
        <end position="124"/>
    </location>
</feature>
<proteinExistence type="predicted"/>
<evidence type="ECO:0000313" key="7">
    <source>
        <dbReference type="EMBL" id="CAG7730048.1"/>
    </source>
</evidence>
<keyword evidence="8" id="KW-1185">Reference proteome</keyword>
<dbReference type="PANTHER" id="PTHR21421">
    <property type="entry name" value="GUSTATORY RECEPTOR"/>
    <property type="match status" value="1"/>
</dbReference>
<comment type="caution">
    <text evidence="7">The sequence shown here is derived from an EMBL/GenBank/DDBJ whole genome shotgun (WGS) entry which is preliminary data.</text>
</comment>